<dbReference type="GO" id="GO:0031419">
    <property type="term" value="F:cobalamin binding"/>
    <property type="evidence" value="ECO:0007669"/>
    <property type="project" value="UniProtKB-KW"/>
</dbReference>
<dbReference type="Gene3D" id="3.40.50.280">
    <property type="entry name" value="Cobalamin-binding domain"/>
    <property type="match status" value="1"/>
</dbReference>
<dbReference type="InterPro" id="IPR036724">
    <property type="entry name" value="Cobalamin-bd_sf"/>
</dbReference>
<feature type="region of interest" description="Disordered" evidence="6">
    <location>
        <begin position="1"/>
        <end position="30"/>
    </location>
</feature>
<dbReference type="EMBL" id="QMDV01000001">
    <property type="protein sequence ID" value="RAU83671.1"/>
    <property type="molecule type" value="Genomic_DNA"/>
</dbReference>
<keyword evidence="3" id="KW-0846">Cobalamin</keyword>
<dbReference type="Proteomes" id="UP000251692">
    <property type="component" value="Unassembled WGS sequence"/>
</dbReference>
<sequence>MTDEQKLFSEFSPATKADWEQRAQKDLRDTPLDDLKQQTYEDIHIKPYFAKEDIAGLAQVIQQPGQFPYLRGSKMDSNAWQNIQQIYADGNGKPAIDKAADALQRGADGIHFVIDLPGLFDIVYLFDNIDLTKYTISYTLKENPADFLEKIYARLAKKQLSAGSLRGFVEFDSYTATGKLQHSTIREFVHMAELTKESPDFYILPVNGTSFSSIGASFTQEIAYTLNAAVGYLDQLTDEGIPLDLLLSKTQFYVASGTNYFFEIAKLRVLRLLWAAVVEAYGANPELAAKLRIHSTTSTWFQTTLDPYTNMLRVTTEAMSAVIAGCDSLSVAPFDTTFRQSDEFSERISRNVSIILKEEAYLDKAIDPAAGSYYLEALTNELADHAWKLFKEVESAGGFEAAYEAGFILGSITEISRRKFRNVATGKDVIVGTNKYPNPTEQLDFDPEQLIQSADFDTTRAAYPTEVMRMATELHLRKHKRKPKAVIATVGYADKLHLNALIAKELFACAGFEIETRQFDNAEQATTELLQATTVEVVVVSALEATLARDFWPVLSKHTSKPTIIMAEDPQHMKNEMIAHGYDAFLFDGCDTSAILELVHKRLHMDNEDSNGEV</sequence>
<dbReference type="SUPFAM" id="SSF51703">
    <property type="entry name" value="Cobalamin (vitamin B12)-dependent enzymes"/>
    <property type="match status" value="1"/>
</dbReference>
<evidence type="ECO:0000256" key="6">
    <source>
        <dbReference type="SAM" id="MobiDB-lite"/>
    </source>
</evidence>
<dbReference type="GO" id="GO:0046872">
    <property type="term" value="F:metal ion binding"/>
    <property type="evidence" value="ECO:0007669"/>
    <property type="project" value="InterPro"/>
</dbReference>
<dbReference type="AlphaFoldDB" id="A0A364RH96"/>
<evidence type="ECO:0000313" key="8">
    <source>
        <dbReference type="EMBL" id="RAU83671.1"/>
    </source>
</evidence>
<evidence type="ECO:0000256" key="1">
    <source>
        <dbReference type="ARBA" id="ARBA00001922"/>
    </source>
</evidence>
<evidence type="ECO:0000259" key="7">
    <source>
        <dbReference type="Pfam" id="PF01642"/>
    </source>
</evidence>
<reference evidence="8 9" key="1">
    <citation type="submission" date="2018-06" db="EMBL/GenBank/DDBJ databases">
        <authorList>
            <person name="Liu Z.-W."/>
        </authorList>
    </citation>
    <scope>NUCLEOTIDE SEQUENCE [LARGE SCALE GENOMIC DNA]</scope>
    <source>
        <strain evidence="8 9">2b14</strain>
    </source>
</reference>
<dbReference type="GO" id="GO:0016866">
    <property type="term" value="F:intramolecular transferase activity"/>
    <property type="evidence" value="ECO:0007669"/>
    <property type="project" value="InterPro"/>
</dbReference>
<gene>
    <name evidence="8" type="ORF">DP923_00940</name>
</gene>
<evidence type="ECO:0000256" key="3">
    <source>
        <dbReference type="ARBA" id="ARBA00022628"/>
    </source>
</evidence>
<keyword evidence="9" id="KW-1185">Reference proteome</keyword>
<organism evidence="8 9">
    <name type="scientific">Pontibacter arcticus</name>
    <dbReference type="NCBI Taxonomy" id="2080288"/>
    <lineage>
        <taxon>Bacteria</taxon>
        <taxon>Pseudomonadati</taxon>
        <taxon>Bacteroidota</taxon>
        <taxon>Cytophagia</taxon>
        <taxon>Cytophagales</taxon>
        <taxon>Hymenobacteraceae</taxon>
        <taxon>Pontibacter</taxon>
    </lineage>
</organism>
<feature type="compositionally biased region" description="Basic and acidic residues" evidence="6">
    <location>
        <begin position="17"/>
        <end position="30"/>
    </location>
</feature>
<accession>A0A364RH96</accession>
<dbReference type="InterPro" id="IPR006099">
    <property type="entry name" value="MeMalonylCoA_mutase_a/b_cat"/>
</dbReference>
<keyword evidence="5" id="KW-0170">Cobalt</keyword>
<reference evidence="8 9" key="2">
    <citation type="submission" date="2018-07" db="EMBL/GenBank/DDBJ databases">
        <title>Pontibacter sp. 2b14 genomic sequence and assembly.</title>
        <authorList>
            <person name="Du Z.-J."/>
        </authorList>
    </citation>
    <scope>NUCLEOTIDE SEQUENCE [LARGE SCALE GENOMIC DNA]</scope>
    <source>
        <strain evidence="8 9">2b14</strain>
    </source>
</reference>
<protein>
    <submittedName>
        <fullName evidence="8">Methylmalonyl-CoA mutase</fullName>
    </submittedName>
</protein>
<evidence type="ECO:0000313" key="9">
    <source>
        <dbReference type="Proteomes" id="UP000251692"/>
    </source>
</evidence>
<comment type="cofactor">
    <cofactor evidence="1">
        <name>adenosylcob(III)alamin</name>
        <dbReference type="ChEBI" id="CHEBI:18408"/>
    </cofactor>
</comment>
<dbReference type="InterPro" id="IPR016176">
    <property type="entry name" value="Cbl-dep_enz_cat"/>
</dbReference>
<name>A0A364RH96_9BACT</name>
<dbReference type="Pfam" id="PF01642">
    <property type="entry name" value="MM_CoA_mutase"/>
    <property type="match status" value="2"/>
</dbReference>
<comment type="similarity">
    <text evidence="2">Belongs to the methylmalonyl-CoA mutase family.</text>
</comment>
<proteinExistence type="inferred from homology"/>
<feature type="domain" description="Methylmalonyl-CoA mutase alpha/beta chain catalytic" evidence="7">
    <location>
        <begin position="121"/>
        <end position="448"/>
    </location>
</feature>
<dbReference type="PANTHER" id="PTHR48101">
    <property type="entry name" value="METHYLMALONYL-COA MUTASE, MITOCHONDRIAL-RELATED"/>
    <property type="match status" value="1"/>
</dbReference>
<dbReference type="OrthoDB" id="9762378at2"/>
<feature type="domain" description="Methylmalonyl-CoA mutase alpha/beta chain catalytic" evidence="7">
    <location>
        <begin position="38"/>
        <end position="118"/>
    </location>
</feature>
<evidence type="ECO:0000256" key="5">
    <source>
        <dbReference type="ARBA" id="ARBA00023285"/>
    </source>
</evidence>
<evidence type="ECO:0000256" key="4">
    <source>
        <dbReference type="ARBA" id="ARBA00023235"/>
    </source>
</evidence>
<dbReference type="RefSeq" id="WP_112303709.1">
    <property type="nucleotide sequence ID" value="NZ_QMDV01000001.1"/>
</dbReference>
<dbReference type="Gene3D" id="3.20.20.240">
    <property type="entry name" value="Methylmalonyl-CoA mutase"/>
    <property type="match status" value="1"/>
</dbReference>
<dbReference type="PANTHER" id="PTHR48101:SF1">
    <property type="entry name" value="METHYLMALONYL-COA MUTASE, LARGE SUBUNIT"/>
    <property type="match status" value="1"/>
</dbReference>
<comment type="caution">
    <text evidence="8">The sequence shown here is derived from an EMBL/GenBank/DDBJ whole genome shotgun (WGS) entry which is preliminary data.</text>
</comment>
<keyword evidence="4" id="KW-0413">Isomerase</keyword>
<evidence type="ECO:0000256" key="2">
    <source>
        <dbReference type="ARBA" id="ARBA00008465"/>
    </source>
</evidence>
<dbReference type="SUPFAM" id="SSF52242">
    <property type="entry name" value="Cobalamin (vitamin B12)-binding domain"/>
    <property type="match status" value="1"/>
</dbReference>